<protein>
    <submittedName>
        <fullName evidence="5">Fasciculation and elongation protein zeta 1 (zygin I)</fullName>
    </submittedName>
</protein>
<name>A0A8C4R2V0_EPTBU</name>
<dbReference type="AlphaFoldDB" id="A0A8C4R2V0"/>
<feature type="region of interest" description="Disordered" evidence="4">
    <location>
        <begin position="348"/>
        <end position="377"/>
    </location>
</feature>
<dbReference type="PANTHER" id="PTHR12394">
    <property type="entry name" value="ZYGIN"/>
    <property type="match status" value="1"/>
</dbReference>
<proteinExistence type="inferred from homology"/>
<organism evidence="5 6">
    <name type="scientific">Eptatretus burgeri</name>
    <name type="common">Inshore hagfish</name>
    <dbReference type="NCBI Taxonomy" id="7764"/>
    <lineage>
        <taxon>Eukaryota</taxon>
        <taxon>Metazoa</taxon>
        <taxon>Chordata</taxon>
        <taxon>Craniata</taxon>
        <taxon>Vertebrata</taxon>
        <taxon>Cyclostomata</taxon>
        <taxon>Myxini</taxon>
        <taxon>Myxiniformes</taxon>
        <taxon>Myxinidae</taxon>
        <taxon>Eptatretinae</taxon>
        <taxon>Eptatretus</taxon>
    </lineage>
</organism>
<sequence length="385" mass="42780">MKEKEDDLGLAAPLADFDEEWQDLYELRPRSKAIDTTKTPRSESAVQGGQEAIGLEDLAELDGFSGEIVSFKSMEDLVNGFDEKLTVCFHNLDSDTGHIAPVKALVEENVSRDDGVWNTVTDNFGNAPSLEWNSSHSRDLQISSLDLQDKPVPDEDDNAAPCDEEELSEQLNMHSIIVSCISDEPILTAEQVIEEIEEMMMMHESPEGEGETSNKSDHMSLLSQELGALKRSSIAKACDDGLRCLSSGELCELLEEMEGAVQHFSQELVQQLALRDELEFEKEVKNSFISALIEVQTKQKELREIQRKKKRRSMGPGDNKSDKPSRMPVSRFSMEGLSNVIQNGLRQTFGGSVGEKQCSAQPKDMMEGPARFGPKDSFFVSLEPA</sequence>
<evidence type="ECO:0000256" key="3">
    <source>
        <dbReference type="ARBA" id="ARBA00023054"/>
    </source>
</evidence>
<reference evidence="5" key="1">
    <citation type="submission" date="2025-05" db="UniProtKB">
        <authorList>
            <consortium name="Ensembl"/>
        </authorList>
    </citation>
    <scope>IDENTIFICATION</scope>
</reference>
<comment type="similarity">
    <text evidence="1">Belongs to the zygin family.</text>
</comment>
<feature type="region of interest" description="Disordered" evidence="4">
    <location>
        <begin position="305"/>
        <end position="329"/>
    </location>
</feature>
<dbReference type="GO" id="GO:0005737">
    <property type="term" value="C:cytoplasm"/>
    <property type="evidence" value="ECO:0007669"/>
    <property type="project" value="TreeGrafter"/>
</dbReference>
<dbReference type="Ensembl" id="ENSEBUT00000025048.1">
    <property type="protein sequence ID" value="ENSEBUP00000024472.1"/>
    <property type="gene ID" value="ENSEBUG00000015068.1"/>
</dbReference>
<dbReference type="GeneTree" id="ENSGT00390000017627"/>
<accession>A0A8C4R2V0</accession>
<dbReference type="PANTHER" id="PTHR12394:SF12">
    <property type="entry name" value="LD08195P"/>
    <property type="match status" value="1"/>
</dbReference>
<dbReference type="InterPro" id="IPR011680">
    <property type="entry name" value="FEZ"/>
</dbReference>
<evidence type="ECO:0000313" key="6">
    <source>
        <dbReference type="Proteomes" id="UP000694388"/>
    </source>
</evidence>
<evidence type="ECO:0000313" key="5">
    <source>
        <dbReference type="Ensembl" id="ENSEBUP00000024458.1"/>
    </source>
</evidence>
<keyword evidence="3" id="KW-0175">Coiled coil</keyword>
<evidence type="ECO:0000256" key="2">
    <source>
        <dbReference type="ARBA" id="ARBA00022553"/>
    </source>
</evidence>
<evidence type="ECO:0000256" key="4">
    <source>
        <dbReference type="SAM" id="MobiDB-lite"/>
    </source>
</evidence>
<dbReference type="Pfam" id="PF07763">
    <property type="entry name" value="FEZ"/>
    <property type="match status" value="1"/>
</dbReference>
<keyword evidence="2" id="KW-0597">Phosphoprotein</keyword>
<dbReference type="Proteomes" id="UP000694388">
    <property type="component" value="Unplaced"/>
</dbReference>
<keyword evidence="6" id="KW-1185">Reference proteome</keyword>
<dbReference type="GO" id="GO:0030424">
    <property type="term" value="C:axon"/>
    <property type="evidence" value="ECO:0007669"/>
    <property type="project" value="TreeGrafter"/>
</dbReference>
<dbReference type="Ensembl" id="ENSEBUT00000025034.1">
    <property type="protein sequence ID" value="ENSEBUP00000024458.1"/>
    <property type="gene ID" value="ENSEBUG00000015068.1"/>
</dbReference>
<evidence type="ECO:0000256" key="1">
    <source>
        <dbReference type="ARBA" id="ARBA00006788"/>
    </source>
</evidence>